<dbReference type="RefSeq" id="XP_064702414.1">
    <property type="nucleotide sequence ID" value="XM_064850748.1"/>
</dbReference>
<feature type="region of interest" description="Disordered" evidence="1">
    <location>
        <begin position="322"/>
        <end position="360"/>
    </location>
</feature>
<accession>A0AAV9MZ27</accession>
<keyword evidence="3" id="KW-1185">Reference proteome</keyword>
<dbReference type="GeneID" id="89975361"/>
<evidence type="ECO:0000313" key="2">
    <source>
        <dbReference type="EMBL" id="KAK5046841.1"/>
    </source>
</evidence>
<dbReference type="Proteomes" id="UP001358417">
    <property type="component" value="Unassembled WGS sequence"/>
</dbReference>
<proteinExistence type="predicted"/>
<evidence type="ECO:0000313" key="3">
    <source>
        <dbReference type="Proteomes" id="UP001358417"/>
    </source>
</evidence>
<gene>
    <name evidence="2" type="ORF">LTR84_007195</name>
</gene>
<dbReference type="AlphaFoldDB" id="A0AAV9MZ27"/>
<dbReference type="EMBL" id="JAVRRD010000028">
    <property type="protein sequence ID" value="KAK5046841.1"/>
    <property type="molecule type" value="Genomic_DNA"/>
</dbReference>
<evidence type="ECO:0000256" key="1">
    <source>
        <dbReference type="SAM" id="MobiDB-lite"/>
    </source>
</evidence>
<sequence>MVKFRGIEVSLISQVDICRLPEYLCPPDVSSQSPNEDNPLPPNSPQYPVASCHVPIYPGSQIWLEYSIEGPHPPGAAYFFKLFVNGKEVTSWDCTAKHGFHGKMMHTLVNEGLDAMSGHAAVRRQALKFGDDLPRSELGQTVMLDDCLQVNVHRIEHRQRIRDLEEAIGSVTVESVRPDGIRLSNGGILNGSPRPRRYKYQLLDPKDAPYAAFRFFCRSVEDLDDRNVVPLQPCLSSSVRESSVSSLDIESPGRPTITLVDHIDGTTSSVSDAQDSLVLSSPPGMNKIISQSPLKLSLVSERAAMSDSDDSLSVKTKDSIEELASNVSRSPRSPKKSPRRVNLQTNEIPPSPTKSPLARKGLRRKLTLTIDGADFDLDRKKRPLSPFTGGGLLRKVSFPQTAPATVTEFGPSVEEEVKAGLKTRDVEEGRSNRAKCWSTTSERGGKSLMSFLGRRMASGKGV</sequence>
<organism evidence="2 3">
    <name type="scientific">Exophiala bonariae</name>
    <dbReference type="NCBI Taxonomy" id="1690606"/>
    <lineage>
        <taxon>Eukaryota</taxon>
        <taxon>Fungi</taxon>
        <taxon>Dikarya</taxon>
        <taxon>Ascomycota</taxon>
        <taxon>Pezizomycotina</taxon>
        <taxon>Eurotiomycetes</taxon>
        <taxon>Chaetothyriomycetidae</taxon>
        <taxon>Chaetothyriales</taxon>
        <taxon>Herpotrichiellaceae</taxon>
        <taxon>Exophiala</taxon>
    </lineage>
</organism>
<name>A0AAV9MZ27_9EURO</name>
<comment type="caution">
    <text evidence="2">The sequence shown here is derived from an EMBL/GenBank/DDBJ whole genome shotgun (WGS) entry which is preliminary data.</text>
</comment>
<protein>
    <submittedName>
        <fullName evidence="2">Uncharacterized protein</fullName>
    </submittedName>
</protein>
<reference evidence="2 3" key="1">
    <citation type="submission" date="2023-08" db="EMBL/GenBank/DDBJ databases">
        <title>Black Yeasts Isolated from many extreme environments.</title>
        <authorList>
            <person name="Coleine C."/>
            <person name="Stajich J.E."/>
            <person name="Selbmann L."/>
        </authorList>
    </citation>
    <scope>NUCLEOTIDE SEQUENCE [LARGE SCALE GENOMIC DNA]</scope>
    <source>
        <strain evidence="2 3">CCFEE 5792</strain>
    </source>
</reference>